<evidence type="ECO:0000313" key="2">
    <source>
        <dbReference type="Proteomes" id="UP000000547"/>
    </source>
</evidence>
<dbReference type="EMBL" id="CP000083">
    <property type="protein sequence ID" value="AAZ26550.1"/>
    <property type="molecule type" value="Genomic_DNA"/>
</dbReference>
<accession>Q489E6</accession>
<protein>
    <submittedName>
        <fullName evidence="1">Uncharacterized protein</fullName>
    </submittedName>
</protein>
<organism evidence="1 2">
    <name type="scientific">Colwellia psychrerythraea (strain 34H / ATCC BAA-681)</name>
    <name type="common">Vibrio psychroerythus</name>
    <dbReference type="NCBI Taxonomy" id="167879"/>
    <lineage>
        <taxon>Bacteria</taxon>
        <taxon>Pseudomonadati</taxon>
        <taxon>Pseudomonadota</taxon>
        <taxon>Gammaproteobacteria</taxon>
        <taxon>Alteromonadales</taxon>
        <taxon>Colwelliaceae</taxon>
        <taxon>Colwellia</taxon>
    </lineage>
</organism>
<dbReference type="Proteomes" id="UP000000547">
    <property type="component" value="Chromosome"/>
</dbReference>
<reference evidence="1" key="1">
    <citation type="journal article" date="2005" name="Proc. Natl. Acad. Sci. U.S.A.">
        <title>The psychrophilic lifestyle as revealed by the genome sequence of Colwellia psychrerythraea 34H through genomic and proteomic analyses.</title>
        <authorList>
            <person name="Methe B.A."/>
            <person name="Nelson K.E."/>
            <person name="Deming J.W."/>
            <person name="Momen B."/>
            <person name="Melamud E."/>
            <person name="Zhang X."/>
            <person name="Moult J."/>
            <person name="Madupu R."/>
            <person name="Nelson W.C."/>
            <person name="Dodson R.J."/>
            <person name="Brinkac L.M."/>
            <person name="Daugherty S.C."/>
            <person name="Durkin A.S."/>
            <person name="DeBoy R.T."/>
            <person name="Kolonay J.F."/>
            <person name="Sullivan S.A."/>
            <person name="Zhou L."/>
            <person name="Davidsen T.M."/>
            <person name="Wu M."/>
            <person name="Huston A.L."/>
            <person name="Lewis M."/>
            <person name="Weaver B."/>
            <person name="Weidman J.F."/>
            <person name="Khouri H."/>
            <person name="Utterback T.R."/>
            <person name="Feldblyum T.V."/>
            <person name="Fraser C.M."/>
        </authorList>
    </citation>
    <scope>NUCLEOTIDE SEQUENCE [LARGE SCALE GENOMIC DNA]</scope>
    <source>
        <strain evidence="1">34H</strain>
    </source>
</reference>
<dbReference type="AlphaFoldDB" id="Q489E6"/>
<name>Q489E6_COLP3</name>
<evidence type="ECO:0000313" key="1">
    <source>
        <dbReference type="EMBL" id="AAZ26550.1"/>
    </source>
</evidence>
<dbReference type="KEGG" id="cps:CPS_0568"/>
<proteinExistence type="predicted"/>
<dbReference type="HOGENOM" id="CLU_3402946_0_0_6"/>
<gene>
    <name evidence="1" type="ordered locus">CPS_0568</name>
</gene>
<sequence>MPLPEYIRLLCHSASEVERCYADCCVTDVS</sequence>